<keyword evidence="3" id="KW-1185">Reference proteome</keyword>
<dbReference type="Proteomes" id="UP000807469">
    <property type="component" value="Unassembled WGS sequence"/>
</dbReference>
<protein>
    <submittedName>
        <fullName evidence="2">Uncharacterized protein</fullName>
    </submittedName>
</protein>
<evidence type="ECO:0000313" key="3">
    <source>
        <dbReference type="Proteomes" id="UP000807469"/>
    </source>
</evidence>
<proteinExistence type="predicted"/>
<reference evidence="2" key="1">
    <citation type="submission" date="2020-11" db="EMBL/GenBank/DDBJ databases">
        <authorList>
            <consortium name="DOE Joint Genome Institute"/>
            <person name="Ahrendt S."/>
            <person name="Riley R."/>
            <person name="Andreopoulos W."/>
            <person name="Labutti K."/>
            <person name="Pangilinan J."/>
            <person name="Ruiz-Duenas F.J."/>
            <person name="Barrasa J.M."/>
            <person name="Sanchez-Garcia M."/>
            <person name="Camarero S."/>
            <person name="Miyauchi S."/>
            <person name="Serrano A."/>
            <person name="Linde D."/>
            <person name="Babiker R."/>
            <person name="Drula E."/>
            <person name="Ayuso-Fernandez I."/>
            <person name="Pacheco R."/>
            <person name="Padilla G."/>
            <person name="Ferreira P."/>
            <person name="Barriuso J."/>
            <person name="Kellner H."/>
            <person name="Castanera R."/>
            <person name="Alfaro M."/>
            <person name="Ramirez L."/>
            <person name="Pisabarro A.G."/>
            <person name="Kuo A."/>
            <person name="Tritt A."/>
            <person name="Lipzen A."/>
            <person name="He G."/>
            <person name="Yan M."/>
            <person name="Ng V."/>
            <person name="Cullen D."/>
            <person name="Martin F."/>
            <person name="Rosso M.-N."/>
            <person name="Henrissat B."/>
            <person name="Hibbett D."/>
            <person name="Martinez A.T."/>
            <person name="Grigoriev I.V."/>
        </authorList>
    </citation>
    <scope>NUCLEOTIDE SEQUENCE</scope>
    <source>
        <strain evidence="2">CIRM-BRFM 674</strain>
    </source>
</reference>
<organism evidence="2 3">
    <name type="scientific">Pholiota conissans</name>
    <dbReference type="NCBI Taxonomy" id="109636"/>
    <lineage>
        <taxon>Eukaryota</taxon>
        <taxon>Fungi</taxon>
        <taxon>Dikarya</taxon>
        <taxon>Basidiomycota</taxon>
        <taxon>Agaricomycotina</taxon>
        <taxon>Agaricomycetes</taxon>
        <taxon>Agaricomycetidae</taxon>
        <taxon>Agaricales</taxon>
        <taxon>Agaricineae</taxon>
        <taxon>Strophariaceae</taxon>
        <taxon>Pholiota</taxon>
    </lineage>
</organism>
<accession>A0A9P6D4T2</accession>
<evidence type="ECO:0000256" key="1">
    <source>
        <dbReference type="SAM" id="MobiDB-lite"/>
    </source>
</evidence>
<evidence type="ECO:0000313" key="2">
    <source>
        <dbReference type="EMBL" id="KAF9482933.1"/>
    </source>
</evidence>
<feature type="region of interest" description="Disordered" evidence="1">
    <location>
        <begin position="1"/>
        <end position="24"/>
    </location>
</feature>
<dbReference type="AlphaFoldDB" id="A0A9P6D4T2"/>
<comment type="caution">
    <text evidence="2">The sequence shown here is derived from an EMBL/GenBank/DDBJ whole genome shotgun (WGS) entry which is preliminary data.</text>
</comment>
<sequence>MRVSDRDPLSSPFGVVSGGCGNTSTRNVQSRGGLLRVVGSIVAWREKEVKRGTRCQASVFQY</sequence>
<gene>
    <name evidence="2" type="ORF">BDN70DRAFT_373462</name>
</gene>
<dbReference type="PROSITE" id="PS51257">
    <property type="entry name" value="PROKAR_LIPOPROTEIN"/>
    <property type="match status" value="1"/>
</dbReference>
<dbReference type="EMBL" id="MU155159">
    <property type="protein sequence ID" value="KAF9482933.1"/>
    <property type="molecule type" value="Genomic_DNA"/>
</dbReference>
<name>A0A9P6D4T2_9AGAR</name>